<keyword evidence="3" id="KW-1185">Reference proteome</keyword>
<reference evidence="2" key="1">
    <citation type="submission" date="2006-10" db="EMBL/GenBank/DDBJ databases">
        <authorList>
            <person name="Amadeo P."/>
            <person name="Zhao Q."/>
            <person name="Wortman J."/>
            <person name="Fraser-Liggett C."/>
            <person name="Carlton J."/>
        </authorList>
    </citation>
    <scope>NUCLEOTIDE SEQUENCE</scope>
    <source>
        <strain evidence="2">G3</strain>
    </source>
</reference>
<dbReference type="VEuPathDB" id="TrichDB:TVAG_437190"/>
<sequence length="192" mass="21400">MLTFLLSSGIADECSMYNSDGCTVCTTHYLDRNCGWNSRDNICENKNLTTCPDNEFYYKDNVKCGNTNFPTPTPTPWPVYEVNTSFCRALSGSWCSKCVSTNVNYSCVWCHSTRECVMGDKDGFFFGQCPDEKGVSYKDDDRCKGIISKGGIIGVRVGLGLVCALFTALGIWGCYHFIKTPAVETPKYDEIH</sequence>
<keyword evidence="1" id="KW-0472">Membrane</keyword>
<evidence type="ECO:0000256" key="1">
    <source>
        <dbReference type="SAM" id="Phobius"/>
    </source>
</evidence>
<dbReference type="Proteomes" id="UP000001542">
    <property type="component" value="Unassembled WGS sequence"/>
</dbReference>
<dbReference type="EMBL" id="DS113194">
    <property type="protein sequence ID" value="EAY20893.1"/>
    <property type="molecule type" value="Genomic_DNA"/>
</dbReference>
<dbReference type="KEGG" id="tva:5466440"/>
<dbReference type="RefSeq" id="XP_001581879.1">
    <property type="nucleotide sequence ID" value="XM_001581829.1"/>
</dbReference>
<dbReference type="AlphaFoldDB" id="A2DFG5"/>
<keyword evidence="1" id="KW-0812">Transmembrane</keyword>
<organism evidence="2 3">
    <name type="scientific">Trichomonas vaginalis (strain ATCC PRA-98 / G3)</name>
    <dbReference type="NCBI Taxonomy" id="412133"/>
    <lineage>
        <taxon>Eukaryota</taxon>
        <taxon>Metamonada</taxon>
        <taxon>Parabasalia</taxon>
        <taxon>Trichomonadida</taxon>
        <taxon>Trichomonadidae</taxon>
        <taxon>Trichomonas</taxon>
    </lineage>
</organism>
<feature type="transmembrane region" description="Helical" evidence="1">
    <location>
        <begin position="157"/>
        <end position="178"/>
    </location>
</feature>
<keyword evidence="1" id="KW-1133">Transmembrane helix</keyword>
<proteinExistence type="predicted"/>
<name>A2DFG5_TRIV3</name>
<evidence type="ECO:0000313" key="3">
    <source>
        <dbReference type="Proteomes" id="UP000001542"/>
    </source>
</evidence>
<dbReference type="OrthoDB" id="263283at2759"/>
<dbReference type="VEuPathDB" id="TrichDB:TVAGG3_0564890"/>
<evidence type="ECO:0000313" key="2">
    <source>
        <dbReference type="EMBL" id="EAY20893.1"/>
    </source>
</evidence>
<dbReference type="InParanoid" id="A2DFG5"/>
<protein>
    <submittedName>
        <fullName evidence="2">Plexin repeat family protein</fullName>
    </submittedName>
</protein>
<reference evidence="2" key="2">
    <citation type="journal article" date="2007" name="Science">
        <title>Draft genome sequence of the sexually transmitted pathogen Trichomonas vaginalis.</title>
        <authorList>
            <person name="Carlton J.M."/>
            <person name="Hirt R.P."/>
            <person name="Silva J.C."/>
            <person name="Delcher A.L."/>
            <person name="Schatz M."/>
            <person name="Zhao Q."/>
            <person name="Wortman J.R."/>
            <person name="Bidwell S.L."/>
            <person name="Alsmark U.C.M."/>
            <person name="Besteiro S."/>
            <person name="Sicheritz-Ponten T."/>
            <person name="Noel C.J."/>
            <person name="Dacks J.B."/>
            <person name="Foster P.G."/>
            <person name="Simillion C."/>
            <person name="Van de Peer Y."/>
            <person name="Miranda-Saavedra D."/>
            <person name="Barton G.J."/>
            <person name="Westrop G.D."/>
            <person name="Mueller S."/>
            <person name="Dessi D."/>
            <person name="Fiori P.L."/>
            <person name="Ren Q."/>
            <person name="Paulsen I."/>
            <person name="Zhang H."/>
            <person name="Bastida-Corcuera F.D."/>
            <person name="Simoes-Barbosa A."/>
            <person name="Brown M.T."/>
            <person name="Hayes R.D."/>
            <person name="Mukherjee M."/>
            <person name="Okumura C.Y."/>
            <person name="Schneider R."/>
            <person name="Smith A.J."/>
            <person name="Vanacova S."/>
            <person name="Villalvazo M."/>
            <person name="Haas B.J."/>
            <person name="Pertea M."/>
            <person name="Feldblyum T.V."/>
            <person name="Utterback T.R."/>
            <person name="Shu C.L."/>
            <person name="Osoegawa K."/>
            <person name="de Jong P.J."/>
            <person name="Hrdy I."/>
            <person name="Horvathova L."/>
            <person name="Zubacova Z."/>
            <person name="Dolezal P."/>
            <person name="Malik S.B."/>
            <person name="Logsdon J.M. Jr."/>
            <person name="Henze K."/>
            <person name="Gupta A."/>
            <person name="Wang C.C."/>
            <person name="Dunne R.L."/>
            <person name="Upcroft J.A."/>
            <person name="Upcroft P."/>
            <person name="White O."/>
            <person name="Salzberg S.L."/>
            <person name="Tang P."/>
            <person name="Chiu C.-H."/>
            <person name="Lee Y.-S."/>
            <person name="Embley T.M."/>
            <person name="Coombs G.H."/>
            <person name="Mottram J.C."/>
            <person name="Tachezy J."/>
            <person name="Fraser-Liggett C.M."/>
            <person name="Johnson P.J."/>
        </authorList>
    </citation>
    <scope>NUCLEOTIDE SEQUENCE [LARGE SCALE GENOMIC DNA]</scope>
    <source>
        <strain evidence="2">G3</strain>
    </source>
</reference>
<gene>
    <name evidence="2" type="ORF">TVAG_437190</name>
</gene>
<accession>A2DFG5</accession>